<dbReference type="Proteomes" id="UP001172102">
    <property type="component" value="Unassembled WGS sequence"/>
</dbReference>
<proteinExistence type="predicted"/>
<dbReference type="AlphaFoldDB" id="A0AA40DTI8"/>
<reference evidence="1" key="1">
    <citation type="submission" date="2023-06" db="EMBL/GenBank/DDBJ databases">
        <title>Genome-scale phylogeny and comparative genomics of the fungal order Sordariales.</title>
        <authorList>
            <consortium name="Lawrence Berkeley National Laboratory"/>
            <person name="Hensen N."/>
            <person name="Bonometti L."/>
            <person name="Westerberg I."/>
            <person name="Brannstrom I.O."/>
            <person name="Guillou S."/>
            <person name="Cros-Aarteil S."/>
            <person name="Calhoun S."/>
            <person name="Haridas S."/>
            <person name="Kuo A."/>
            <person name="Mondo S."/>
            <person name="Pangilinan J."/>
            <person name="Riley R."/>
            <person name="Labutti K."/>
            <person name="Andreopoulos B."/>
            <person name="Lipzen A."/>
            <person name="Chen C."/>
            <person name="Yanf M."/>
            <person name="Daum C."/>
            <person name="Ng V."/>
            <person name="Clum A."/>
            <person name="Steindorff A."/>
            <person name="Ohm R."/>
            <person name="Martin F."/>
            <person name="Silar P."/>
            <person name="Natvig D."/>
            <person name="Lalanne C."/>
            <person name="Gautier V."/>
            <person name="Ament-Velasquez S.L."/>
            <person name="Kruys A."/>
            <person name="Hutchinson M.I."/>
            <person name="Powell A.J."/>
            <person name="Barry K."/>
            <person name="Miller A.N."/>
            <person name="Grigoriev I.V."/>
            <person name="Debuchy R."/>
            <person name="Gladieux P."/>
            <person name="Thoren M.H."/>
            <person name="Johannesson H."/>
        </authorList>
    </citation>
    <scope>NUCLEOTIDE SEQUENCE</scope>
    <source>
        <strain evidence="1">SMH4607-1</strain>
    </source>
</reference>
<name>A0AA40DTI8_9PEZI</name>
<protein>
    <submittedName>
        <fullName evidence="1">Uncharacterized protein</fullName>
    </submittedName>
</protein>
<dbReference type="EMBL" id="JAUKUA010000004">
    <property type="protein sequence ID" value="KAK0714965.1"/>
    <property type="molecule type" value="Genomic_DNA"/>
</dbReference>
<organism evidence="1 2">
    <name type="scientific">Lasiosphaeris hirsuta</name>
    <dbReference type="NCBI Taxonomy" id="260670"/>
    <lineage>
        <taxon>Eukaryota</taxon>
        <taxon>Fungi</taxon>
        <taxon>Dikarya</taxon>
        <taxon>Ascomycota</taxon>
        <taxon>Pezizomycotina</taxon>
        <taxon>Sordariomycetes</taxon>
        <taxon>Sordariomycetidae</taxon>
        <taxon>Sordariales</taxon>
        <taxon>Lasiosphaeriaceae</taxon>
        <taxon>Lasiosphaeris</taxon>
    </lineage>
</organism>
<comment type="caution">
    <text evidence="1">The sequence shown here is derived from an EMBL/GenBank/DDBJ whole genome shotgun (WGS) entry which is preliminary data.</text>
</comment>
<keyword evidence="2" id="KW-1185">Reference proteome</keyword>
<accession>A0AA40DTI8</accession>
<evidence type="ECO:0000313" key="1">
    <source>
        <dbReference type="EMBL" id="KAK0714965.1"/>
    </source>
</evidence>
<gene>
    <name evidence="1" type="ORF">B0H67DRAFT_230150</name>
</gene>
<sequence>MRPKWVVPLPFIFPQRAAASVPRTSVADPLLDFLSGKKTRQPGRRLQVECRIESRLFRKVPDSPSPCLLNLQSVGEVYPNPPVMIS</sequence>
<evidence type="ECO:0000313" key="2">
    <source>
        <dbReference type="Proteomes" id="UP001172102"/>
    </source>
</evidence>